<keyword evidence="2" id="KW-1185">Reference proteome</keyword>
<sequence>MFNKIVNFCYPLFHLHFFIAGYDNIINRVRYFPLSFLSLIGSRLGDENAIRIHWISIYFFVIGQTKQTI</sequence>
<comment type="caution">
    <text evidence="1">The sequence shown here is derived from an EMBL/GenBank/DDBJ whole genome shotgun (WGS) entry which is preliminary data.</text>
</comment>
<evidence type="ECO:0000313" key="2">
    <source>
        <dbReference type="Proteomes" id="UP000286246"/>
    </source>
</evidence>
<dbReference type="Proteomes" id="UP000286246">
    <property type="component" value="Unassembled WGS sequence"/>
</dbReference>
<proteinExistence type="predicted"/>
<dbReference type="EMBL" id="RAPY01000002">
    <property type="protein sequence ID" value="RKE52312.1"/>
    <property type="molecule type" value="Genomic_DNA"/>
</dbReference>
<gene>
    <name evidence="1" type="ORF">DFQ12_2546</name>
</gene>
<dbReference type="AlphaFoldDB" id="A0A420B6K7"/>
<protein>
    <submittedName>
        <fullName evidence="1">Uncharacterized protein</fullName>
    </submittedName>
</protein>
<reference evidence="1 2" key="1">
    <citation type="submission" date="2018-09" db="EMBL/GenBank/DDBJ databases">
        <title>Genomic Encyclopedia of Type Strains, Phase III (KMG-III): the genomes of soil and plant-associated and newly described type strains.</title>
        <authorList>
            <person name="Whitman W."/>
        </authorList>
    </citation>
    <scope>NUCLEOTIDE SEQUENCE [LARGE SCALE GENOMIC DNA]</scope>
    <source>
        <strain evidence="1 2">CECT 7938</strain>
    </source>
</reference>
<organism evidence="1 2">
    <name type="scientific">Sphingobacterium detergens</name>
    <dbReference type="NCBI Taxonomy" id="1145106"/>
    <lineage>
        <taxon>Bacteria</taxon>
        <taxon>Pseudomonadati</taxon>
        <taxon>Bacteroidota</taxon>
        <taxon>Sphingobacteriia</taxon>
        <taxon>Sphingobacteriales</taxon>
        <taxon>Sphingobacteriaceae</taxon>
        <taxon>Sphingobacterium</taxon>
    </lineage>
</organism>
<name>A0A420B6K7_SPHD1</name>
<accession>A0A420B6K7</accession>
<evidence type="ECO:0000313" key="1">
    <source>
        <dbReference type="EMBL" id="RKE52312.1"/>
    </source>
</evidence>